<dbReference type="RefSeq" id="WP_094722108.1">
    <property type="nucleotide sequence ID" value="NZ_MWWS01000002.1"/>
</dbReference>
<sequence length="314" mass="33990">MNNGNSQKILCSIPGLSSNCAVTGYPIEKIGDLVTAWKPYLTATEVPNEESIASFVNLNVSKTTRTSRIDEVDTQTKSHKTYFYIESKIHPGIDGNLTLVRQIRSAIVLSELLNYPTSTAPVHGAVVKMGESTLVLTGPKGAGKTTTLTSLLQNGGQLIANDKFIMKKMGSSTAAVGLPSSVKVIASYADSLSHRHAHDEENGKLHIWSNDFAEMYGTKCLPYSLISSIILLDHAKQTPAVFEPMDGLGVVSALDDYLSPGFEPKLRPFFPSSFPILELISGVNCLHLYGDLGLYDGGDRQRDNIVQIISEISS</sequence>
<accession>A0A261EVK4</accession>
<dbReference type="Proteomes" id="UP000216004">
    <property type="component" value="Unassembled WGS sequence"/>
</dbReference>
<organism evidence="1 2">
    <name type="scientific">Bombiscardovia coagulans</name>
    <dbReference type="NCBI Taxonomy" id="686666"/>
    <lineage>
        <taxon>Bacteria</taxon>
        <taxon>Bacillati</taxon>
        <taxon>Actinomycetota</taxon>
        <taxon>Actinomycetes</taxon>
        <taxon>Bifidobacteriales</taxon>
        <taxon>Bifidobacteriaceae</taxon>
        <taxon>Bombiscardovia</taxon>
    </lineage>
</organism>
<proteinExistence type="predicted"/>
<dbReference type="SUPFAM" id="SSF53795">
    <property type="entry name" value="PEP carboxykinase-like"/>
    <property type="match status" value="1"/>
</dbReference>
<reference evidence="1 2" key="1">
    <citation type="journal article" date="2017" name="BMC Genomics">
        <title>Comparative genomic and phylogenomic analyses of the Bifidobacteriaceae family.</title>
        <authorList>
            <person name="Lugli G.A."/>
            <person name="Milani C."/>
            <person name="Turroni F."/>
            <person name="Duranti S."/>
            <person name="Mancabelli L."/>
            <person name="Mangifesta M."/>
            <person name="Ferrario C."/>
            <person name="Modesto M."/>
            <person name="Mattarelli P."/>
            <person name="Jiri K."/>
            <person name="van Sinderen D."/>
            <person name="Ventura M."/>
        </authorList>
    </citation>
    <scope>NUCLEOTIDE SEQUENCE [LARGE SCALE GENOMIC DNA]</scope>
    <source>
        <strain evidence="1 2">DSM 22924</strain>
    </source>
</reference>
<protein>
    <submittedName>
        <fullName evidence="1">Uncharacterized protein</fullName>
    </submittedName>
</protein>
<dbReference type="AlphaFoldDB" id="A0A261EVK4"/>
<comment type="caution">
    <text evidence="1">The sequence shown here is derived from an EMBL/GenBank/DDBJ whole genome shotgun (WGS) entry which is preliminary data.</text>
</comment>
<dbReference type="InterPro" id="IPR027417">
    <property type="entry name" value="P-loop_NTPase"/>
</dbReference>
<keyword evidence="2" id="KW-1185">Reference proteome</keyword>
<dbReference type="Gene3D" id="3.40.50.300">
    <property type="entry name" value="P-loop containing nucleotide triphosphate hydrolases"/>
    <property type="match status" value="1"/>
</dbReference>
<gene>
    <name evidence="1" type="ORF">BOCO_0043</name>
</gene>
<dbReference type="EMBL" id="MWWS01000002">
    <property type="protein sequence ID" value="OZG50857.1"/>
    <property type="molecule type" value="Genomic_DNA"/>
</dbReference>
<evidence type="ECO:0000313" key="1">
    <source>
        <dbReference type="EMBL" id="OZG50857.1"/>
    </source>
</evidence>
<dbReference type="OrthoDB" id="7041912at2"/>
<name>A0A261EVK4_9BIFI</name>
<evidence type="ECO:0000313" key="2">
    <source>
        <dbReference type="Proteomes" id="UP000216004"/>
    </source>
</evidence>